<evidence type="ECO:0000313" key="1">
    <source>
        <dbReference type="EMBL" id="KAG9217935.1"/>
    </source>
</evidence>
<reference evidence="1 2" key="1">
    <citation type="journal article" date="2021" name="Appl. Environ. Microbiol.">
        <title>Genetic linkage and physical mapping for an oyster mushroom Pleurotus cornucopiae and QTL analysis for the trait cap color.</title>
        <authorList>
            <person name="Zhang Y."/>
            <person name="Gao W."/>
            <person name="Sonnenberg A."/>
            <person name="Chen Q."/>
            <person name="Zhang J."/>
            <person name="Huang C."/>
        </authorList>
    </citation>
    <scope>NUCLEOTIDE SEQUENCE [LARGE SCALE GENOMIC DNA]</scope>
    <source>
        <strain evidence="1">CCMSSC00406</strain>
    </source>
</reference>
<comment type="caution">
    <text evidence="1">The sequence shown here is derived from an EMBL/GenBank/DDBJ whole genome shotgun (WGS) entry which is preliminary data.</text>
</comment>
<protein>
    <submittedName>
        <fullName evidence="1">Uncharacterized protein</fullName>
    </submittedName>
</protein>
<proteinExistence type="predicted"/>
<gene>
    <name evidence="1" type="ORF">CCMSSC00406_0008576</name>
</gene>
<accession>A0ACB7IJS6</accession>
<name>A0ACB7IJS6_PLECO</name>
<keyword evidence="2" id="KW-1185">Reference proteome</keyword>
<dbReference type="Proteomes" id="UP000824881">
    <property type="component" value="Unassembled WGS sequence"/>
</dbReference>
<sequence length="245" mass="26285">MRPISQNLLVAGLDVSRAGDLVSVMGNNDGELRTMPPLQASFKASASGLRSFKSSSSSFRPQGSDYRFGELGHTVTRHAALFSTPSDSFLFVLLNADIHEGRQSKNLDPPPLGLTFVYGDDNEFLDGEWPNGTSTAQQDGGADEEPVSPVSLATTASQTPNFALPPKPSSSAKPSTSNSANQSKSYSAQIAQHFPSYQQTPGRVRRHAPEHEADTMQDAGNPHNDRSRLETPSATGRCPQNALMK</sequence>
<evidence type="ECO:0000313" key="2">
    <source>
        <dbReference type="Proteomes" id="UP000824881"/>
    </source>
</evidence>
<dbReference type="EMBL" id="WQMT02000011">
    <property type="protein sequence ID" value="KAG9217935.1"/>
    <property type="molecule type" value="Genomic_DNA"/>
</dbReference>
<organism evidence="1 2">
    <name type="scientific">Pleurotus cornucopiae</name>
    <name type="common">Cornucopia mushroom</name>
    <dbReference type="NCBI Taxonomy" id="5321"/>
    <lineage>
        <taxon>Eukaryota</taxon>
        <taxon>Fungi</taxon>
        <taxon>Dikarya</taxon>
        <taxon>Basidiomycota</taxon>
        <taxon>Agaricomycotina</taxon>
        <taxon>Agaricomycetes</taxon>
        <taxon>Agaricomycetidae</taxon>
        <taxon>Agaricales</taxon>
        <taxon>Pleurotineae</taxon>
        <taxon>Pleurotaceae</taxon>
        <taxon>Pleurotus</taxon>
    </lineage>
</organism>